<name>A0A267DYE9_9PLAT</name>
<evidence type="ECO:0000313" key="4">
    <source>
        <dbReference type="Proteomes" id="UP000215902"/>
    </source>
</evidence>
<keyword evidence="2" id="KW-0472">Membrane</keyword>
<proteinExistence type="predicted"/>
<keyword evidence="4" id="KW-1185">Reference proteome</keyword>
<reference evidence="3 4" key="1">
    <citation type="submission" date="2017-06" db="EMBL/GenBank/DDBJ databases">
        <title>A platform for efficient transgenesis in Macrostomum lignano, a flatworm model organism for stem cell research.</title>
        <authorList>
            <person name="Berezikov E."/>
        </authorList>
    </citation>
    <scope>NUCLEOTIDE SEQUENCE [LARGE SCALE GENOMIC DNA]</scope>
    <source>
        <strain evidence="3">DV1</strain>
        <tissue evidence="3">Whole organism</tissue>
    </source>
</reference>
<comment type="caution">
    <text evidence="3">The sequence shown here is derived from an EMBL/GenBank/DDBJ whole genome shotgun (WGS) entry which is preliminary data.</text>
</comment>
<gene>
    <name evidence="3" type="ORF">BOX15_Mlig015147g1</name>
</gene>
<dbReference type="EMBL" id="NIVC01002933">
    <property type="protein sequence ID" value="PAA54308.1"/>
    <property type="molecule type" value="Genomic_DNA"/>
</dbReference>
<organism evidence="3 4">
    <name type="scientific">Macrostomum lignano</name>
    <dbReference type="NCBI Taxonomy" id="282301"/>
    <lineage>
        <taxon>Eukaryota</taxon>
        <taxon>Metazoa</taxon>
        <taxon>Spiralia</taxon>
        <taxon>Lophotrochozoa</taxon>
        <taxon>Platyhelminthes</taxon>
        <taxon>Rhabditophora</taxon>
        <taxon>Macrostomorpha</taxon>
        <taxon>Macrostomida</taxon>
        <taxon>Macrostomidae</taxon>
        <taxon>Macrostomum</taxon>
    </lineage>
</organism>
<feature type="region of interest" description="Disordered" evidence="1">
    <location>
        <begin position="1"/>
        <end position="28"/>
    </location>
</feature>
<feature type="transmembrane region" description="Helical" evidence="2">
    <location>
        <begin position="339"/>
        <end position="363"/>
    </location>
</feature>
<accession>A0A267DYE9</accession>
<keyword evidence="2" id="KW-1133">Transmembrane helix</keyword>
<protein>
    <submittedName>
        <fullName evidence="3">Uncharacterized protein</fullName>
    </submittedName>
</protein>
<dbReference type="Proteomes" id="UP000215902">
    <property type="component" value="Unassembled WGS sequence"/>
</dbReference>
<dbReference type="AlphaFoldDB" id="A0A267DYE9"/>
<feature type="non-terminal residue" evidence="3">
    <location>
        <position position="1"/>
    </location>
</feature>
<evidence type="ECO:0000256" key="2">
    <source>
        <dbReference type="SAM" id="Phobius"/>
    </source>
</evidence>
<evidence type="ECO:0000313" key="3">
    <source>
        <dbReference type="EMBL" id="PAA54308.1"/>
    </source>
</evidence>
<keyword evidence="2" id="KW-0812">Transmembrane</keyword>
<evidence type="ECO:0000256" key="1">
    <source>
        <dbReference type="SAM" id="MobiDB-lite"/>
    </source>
</evidence>
<sequence>GPAAREHIRPPGAGIAMPHPLRSASRPPLSPASLEQFLRTQAIQQYSMVKTLSCLSCCLVAVALATIAGAEDAGCNQCEPGAICVDLEARWVERRKANIQEILVPNAHELIAQHSSRCRELSHVIVRGSLAEFAASRRGGSLQISTGPLHSLSPAGGRHADGSGMAMVSSGHALSGGHALNVGQAHQVRCDNSVGRLPSAEASVALCPAAAPAVVVQDIDYSGAGVSMTCALCSVTHAFASVSALGSAPHVDIVMPVNNTGQAAVHLLLETLPPSGDTESDCYLKCDQSTRCVGRSRICDGVQDCGAGVNATSNDEGSLLCSLLRAERADRHRLRTATVAAVAVAALALLALLAVAVAAGLALRRCAIARAADKAQQLNLSLVDKSPLI</sequence>